<name>A0A6A4X5B5_AMPAM</name>
<evidence type="ECO:0000256" key="11">
    <source>
        <dbReference type="ARBA" id="ARBA00022982"/>
    </source>
</evidence>
<evidence type="ECO:0000256" key="17">
    <source>
        <dbReference type="SAM" id="Phobius"/>
    </source>
</evidence>
<keyword evidence="8 17" id="KW-0812">Transmembrane</keyword>
<keyword evidence="18" id="KW-0830">Ubiquinone</keyword>
<keyword evidence="11" id="KW-0249">Electron transport</keyword>
<keyword evidence="7" id="KW-0679">Respiratory chain</keyword>
<evidence type="ECO:0000256" key="6">
    <source>
        <dbReference type="ARBA" id="ARBA00022448"/>
    </source>
</evidence>
<evidence type="ECO:0000256" key="7">
    <source>
        <dbReference type="ARBA" id="ARBA00022660"/>
    </source>
</evidence>
<evidence type="ECO:0000256" key="1">
    <source>
        <dbReference type="ARBA" id="ARBA00003195"/>
    </source>
</evidence>
<dbReference type="EMBL" id="VIIS01000388">
    <property type="protein sequence ID" value="KAF0309581.1"/>
    <property type="molecule type" value="Genomic_DNA"/>
</dbReference>
<evidence type="ECO:0000256" key="8">
    <source>
        <dbReference type="ARBA" id="ARBA00022692"/>
    </source>
</evidence>
<evidence type="ECO:0000256" key="2">
    <source>
        <dbReference type="ARBA" id="ARBA00004434"/>
    </source>
</evidence>
<reference evidence="18 19" key="1">
    <citation type="submission" date="2019-07" db="EMBL/GenBank/DDBJ databases">
        <title>Draft genome assembly of a fouling barnacle, Amphibalanus amphitrite (Darwin, 1854): The first reference genome for Thecostraca.</title>
        <authorList>
            <person name="Kim W."/>
        </authorList>
    </citation>
    <scope>NUCLEOTIDE SEQUENCE [LARGE SCALE GENOMIC DNA]</scope>
    <source>
        <strain evidence="18">SNU_AA5</strain>
        <tissue evidence="18">Soma without cirri and trophi</tissue>
    </source>
</reference>
<evidence type="ECO:0000256" key="5">
    <source>
        <dbReference type="ARBA" id="ARBA00015175"/>
    </source>
</evidence>
<keyword evidence="19" id="KW-1185">Reference proteome</keyword>
<evidence type="ECO:0000256" key="9">
    <source>
        <dbReference type="ARBA" id="ARBA00022792"/>
    </source>
</evidence>
<evidence type="ECO:0000256" key="3">
    <source>
        <dbReference type="ARBA" id="ARBA00007152"/>
    </source>
</evidence>
<keyword evidence="9" id="KW-0999">Mitochondrion inner membrane</keyword>
<feature type="transmembrane region" description="Helical" evidence="17">
    <location>
        <begin position="50"/>
        <end position="72"/>
    </location>
</feature>
<dbReference type="OrthoDB" id="9995605at2759"/>
<comment type="subcellular location">
    <subcellularLocation>
        <location evidence="2">Mitochondrion inner membrane</location>
        <topology evidence="2">Single-pass membrane protein</topology>
    </subcellularLocation>
</comment>
<evidence type="ECO:0000256" key="4">
    <source>
        <dbReference type="ARBA" id="ARBA00011533"/>
    </source>
</evidence>
<gene>
    <name evidence="18" type="primary">Ndufb5</name>
    <name evidence="18" type="ORF">FJT64_019323</name>
</gene>
<keyword evidence="12 17" id="KW-1133">Transmembrane helix</keyword>
<dbReference type="AlphaFoldDB" id="A0A6A4X5B5"/>
<keyword evidence="10" id="KW-0809">Transit peptide</keyword>
<comment type="caution">
    <text evidence="18">The sequence shown here is derived from an EMBL/GenBank/DDBJ whole genome shotgun (WGS) entry which is preliminary data.</text>
</comment>
<evidence type="ECO:0000313" key="18">
    <source>
        <dbReference type="EMBL" id="KAF0309581.1"/>
    </source>
</evidence>
<keyword evidence="6" id="KW-0813">Transport</keyword>
<comment type="function">
    <text evidence="1">Accessory subunit of the mitochondrial membrane respiratory chain NADH dehydrogenase (Complex I), that is believed not to be involved in catalysis. Complex I functions in the transfer of electrons from NADH to the respiratory chain. The immediate electron acceptor for the enzyme is believed to be ubiquinone.</text>
</comment>
<dbReference type="PANTHER" id="PTHR13178:SF0">
    <property type="entry name" value="NADH DEHYDROGENASE [UBIQUINONE] 1 BETA SUBCOMPLEX SUBUNIT 5, MITOCHONDRIAL"/>
    <property type="match status" value="1"/>
</dbReference>
<dbReference type="Pfam" id="PF09781">
    <property type="entry name" value="NDUF_B5"/>
    <property type="match status" value="1"/>
</dbReference>
<protein>
    <recommendedName>
        <fullName evidence="5">NADH dehydrogenase [ubiquinone] 1 beta subcomplex subunit 5, mitochondrial</fullName>
    </recommendedName>
    <alternativeName>
        <fullName evidence="16">Complex I-SGDH</fullName>
    </alternativeName>
    <alternativeName>
        <fullName evidence="15">NADH-ubiquinone oxidoreductase SGDH subunit</fullName>
    </alternativeName>
</protein>
<evidence type="ECO:0000313" key="19">
    <source>
        <dbReference type="Proteomes" id="UP000440578"/>
    </source>
</evidence>
<keyword evidence="14 17" id="KW-0472">Membrane</keyword>
<evidence type="ECO:0000256" key="14">
    <source>
        <dbReference type="ARBA" id="ARBA00023136"/>
    </source>
</evidence>
<evidence type="ECO:0000256" key="12">
    <source>
        <dbReference type="ARBA" id="ARBA00022989"/>
    </source>
</evidence>
<evidence type="ECO:0000256" key="15">
    <source>
        <dbReference type="ARBA" id="ARBA00032395"/>
    </source>
</evidence>
<dbReference type="InterPro" id="IPR019173">
    <property type="entry name" value="NADH_UbQ_OxRdtase_B5_su"/>
</dbReference>
<organism evidence="18 19">
    <name type="scientific">Amphibalanus amphitrite</name>
    <name type="common">Striped barnacle</name>
    <name type="synonym">Balanus amphitrite</name>
    <dbReference type="NCBI Taxonomy" id="1232801"/>
    <lineage>
        <taxon>Eukaryota</taxon>
        <taxon>Metazoa</taxon>
        <taxon>Ecdysozoa</taxon>
        <taxon>Arthropoda</taxon>
        <taxon>Crustacea</taxon>
        <taxon>Multicrustacea</taxon>
        <taxon>Cirripedia</taxon>
        <taxon>Thoracica</taxon>
        <taxon>Thoracicalcarea</taxon>
        <taxon>Balanomorpha</taxon>
        <taxon>Balanoidea</taxon>
        <taxon>Balanidae</taxon>
        <taxon>Amphibalaninae</taxon>
        <taxon>Amphibalanus</taxon>
    </lineage>
</organism>
<dbReference type="PANTHER" id="PTHR13178">
    <property type="entry name" value="NADH-UBIQUINONE OXIDOREDUCTASE SGDH SUBUNIT"/>
    <property type="match status" value="1"/>
</dbReference>
<accession>A0A6A4X5B5</accession>
<dbReference type="Proteomes" id="UP000440578">
    <property type="component" value="Unassembled WGS sequence"/>
</dbReference>
<comment type="subunit">
    <text evidence="4">Complex I is composed of 45 different subunits.</text>
</comment>
<comment type="similarity">
    <text evidence="3">Belongs to the complex I NDUFB5 subunit family.</text>
</comment>
<dbReference type="GO" id="GO:0005743">
    <property type="term" value="C:mitochondrial inner membrane"/>
    <property type="evidence" value="ECO:0007669"/>
    <property type="project" value="UniProtKB-SubCell"/>
</dbReference>
<sequence length="176" mass="20834">MTVLSVLRAVAGPARLAITHNSQQVAKMSDHRAMNIIPSRFQWNKFKDMLHLYFVGAAIPLLAGIGITNMMVGPATLSEIPEGYVPREDEYYKSPITRFLVRNFTRNEQMEYEKKMQYIWETEHKRQLRLIEKRVKKLMAERGDYKAWYYTPHIARKYQRIVRKETEELMERRPAA</sequence>
<evidence type="ECO:0000256" key="10">
    <source>
        <dbReference type="ARBA" id="ARBA00022946"/>
    </source>
</evidence>
<evidence type="ECO:0000256" key="16">
    <source>
        <dbReference type="ARBA" id="ARBA00032550"/>
    </source>
</evidence>
<evidence type="ECO:0000256" key="13">
    <source>
        <dbReference type="ARBA" id="ARBA00023128"/>
    </source>
</evidence>
<keyword evidence="13" id="KW-0496">Mitochondrion</keyword>
<proteinExistence type="inferred from homology"/>